<evidence type="ECO:0000256" key="1">
    <source>
        <dbReference type="ARBA" id="ARBA00023015"/>
    </source>
</evidence>
<dbReference type="GO" id="GO:0005829">
    <property type="term" value="C:cytosol"/>
    <property type="evidence" value="ECO:0007669"/>
    <property type="project" value="TreeGrafter"/>
</dbReference>
<dbReference type="SMART" id="SM00344">
    <property type="entry name" value="HTH_ASNC"/>
    <property type="match status" value="1"/>
</dbReference>
<dbReference type="PANTHER" id="PTHR30154">
    <property type="entry name" value="LEUCINE-RESPONSIVE REGULATORY PROTEIN"/>
    <property type="match status" value="1"/>
</dbReference>
<dbReference type="GO" id="GO:0043565">
    <property type="term" value="F:sequence-specific DNA binding"/>
    <property type="evidence" value="ECO:0007669"/>
    <property type="project" value="InterPro"/>
</dbReference>
<dbReference type="CDD" id="cd00090">
    <property type="entry name" value="HTH_ARSR"/>
    <property type="match status" value="1"/>
</dbReference>
<evidence type="ECO:0000313" key="5">
    <source>
        <dbReference type="EMBL" id="RXG33265.1"/>
    </source>
</evidence>
<protein>
    <submittedName>
        <fullName evidence="5">AsnC family transcriptional regulator</fullName>
    </submittedName>
</protein>
<reference evidence="5 6" key="1">
    <citation type="submission" date="2018-07" db="EMBL/GenBank/DDBJ databases">
        <title>Leeuwenhoekiella genomics.</title>
        <authorList>
            <person name="Tahon G."/>
            <person name="Willems A."/>
        </authorList>
    </citation>
    <scope>NUCLEOTIDE SEQUENCE [LARGE SCALE GENOMIC DNA]</scope>
    <source>
        <strain evidence="5 6">LMG 1345</strain>
    </source>
</reference>
<dbReference type="Pfam" id="PF13412">
    <property type="entry name" value="HTH_24"/>
    <property type="match status" value="1"/>
</dbReference>
<evidence type="ECO:0000256" key="2">
    <source>
        <dbReference type="ARBA" id="ARBA00023125"/>
    </source>
</evidence>
<dbReference type="PROSITE" id="PS00519">
    <property type="entry name" value="HTH_ASNC_1"/>
    <property type="match status" value="1"/>
</dbReference>
<dbReference type="STRING" id="1122159.SAMN02745246_00420"/>
<keyword evidence="2" id="KW-0238">DNA-binding</keyword>
<dbReference type="GO" id="GO:0006355">
    <property type="term" value="P:regulation of DNA-templated transcription"/>
    <property type="evidence" value="ECO:0007669"/>
    <property type="project" value="UniProtKB-ARBA"/>
</dbReference>
<dbReference type="InterPro" id="IPR019888">
    <property type="entry name" value="Tscrpt_reg_AsnC-like"/>
</dbReference>
<evidence type="ECO:0000259" key="4">
    <source>
        <dbReference type="PROSITE" id="PS50956"/>
    </source>
</evidence>
<evidence type="ECO:0000313" key="6">
    <source>
        <dbReference type="Proteomes" id="UP000290608"/>
    </source>
</evidence>
<dbReference type="SUPFAM" id="SSF46785">
    <property type="entry name" value="Winged helix' DNA-binding domain"/>
    <property type="match status" value="1"/>
</dbReference>
<keyword evidence="3" id="KW-0804">Transcription</keyword>
<dbReference type="InterPro" id="IPR019885">
    <property type="entry name" value="Tscrpt_reg_HTH_AsnC-type_CS"/>
</dbReference>
<comment type="caution">
    <text evidence="5">The sequence shown here is derived from an EMBL/GenBank/DDBJ whole genome shotgun (WGS) entry which is preliminary data.</text>
</comment>
<feature type="domain" description="HTH asnC-type" evidence="4">
    <location>
        <begin position="10"/>
        <end position="71"/>
    </location>
</feature>
<dbReference type="InterPro" id="IPR036390">
    <property type="entry name" value="WH_DNA-bd_sf"/>
</dbReference>
<sequence>MKIVNEQIAIDGIDKIILRQLMDDARKPILEIARQVGISGAAIHQRLRKLEKSGLITGSKFTIDPKVLGYNTMAFIGIYLDRAMSNPKAVKQLEEIPEVLECHYTTGNWSIFIKILCKNNEHLMHLLNKKVQAIDGVSRTETFISLNQQIERQIQI</sequence>
<dbReference type="InterPro" id="IPR019887">
    <property type="entry name" value="Tscrpt_reg_AsnC/Lrp_C"/>
</dbReference>
<accession>A0A4Q0PTE1</accession>
<gene>
    <name evidence="5" type="ORF">DSL99_361</name>
</gene>
<dbReference type="Gene3D" id="1.10.10.10">
    <property type="entry name" value="Winged helix-like DNA-binding domain superfamily/Winged helix DNA-binding domain"/>
    <property type="match status" value="1"/>
</dbReference>
<dbReference type="InterPro" id="IPR000485">
    <property type="entry name" value="AsnC-type_HTH_dom"/>
</dbReference>
<dbReference type="PROSITE" id="PS50956">
    <property type="entry name" value="HTH_ASNC_2"/>
    <property type="match status" value="1"/>
</dbReference>
<dbReference type="GO" id="GO:0043200">
    <property type="term" value="P:response to amino acid"/>
    <property type="evidence" value="ECO:0007669"/>
    <property type="project" value="TreeGrafter"/>
</dbReference>
<dbReference type="Gene3D" id="3.30.70.920">
    <property type="match status" value="1"/>
</dbReference>
<dbReference type="InterPro" id="IPR011008">
    <property type="entry name" value="Dimeric_a/b-barrel"/>
</dbReference>
<organism evidence="5 6">
    <name type="scientific">Leeuwenhoekiella marinoflava</name>
    <dbReference type="NCBI Taxonomy" id="988"/>
    <lineage>
        <taxon>Bacteria</taxon>
        <taxon>Pseudomonadati</taxon>
        <taxon>Bacteroidota</taxon>
        <taxon>Flavobacteriia</taxon>
        <taxon>Flavobacteriales</taxon>
        <taxon>Flavobacteriaceae</taxon>
        <taxon>Leeuwenhoekiella</taxon>
    </lineage>
</organism>
<dbReference type="InterPro" id="IPR011991">
    <property type="entry name" value="ArsR-like_HTH"/>
</dbReference>
<keyword evidence="1" id="KW-0805">Transcription regulation</keyword>
<evidence type="ECO:0000256" key="3">
    <source>
        <dbReference type="ARBA" id="ARBA00023163"/>
    </source>
</evidence>
<dbReference type="InterPro" id="IPR036388">
    <property type="entry name" value="WH-like_DNA-bd_sf"/>
</dbReference>
<dbReference type="SUPFAM" id="SSF54909">
    <property type="entry name" value="Dimeric alpha+beta barrel"/>
    <property type="match status" value="1"/>
</dbReference>
<dbReference type="AlphaFoldDB" id="A0A4Q0PTE1"/>
<name>A0A4Q0PTE1_9FLAO</name>
<dbReference type="EMBL" id="QOVL01000001">
    <property type="protein sequence ID" value="RXG33265.1"/>
    <property type="molecule type" value="Genomic_DNA"/>
</dbReference>
<proteinExistence type="predicted"/>
<dbReference type="Proteomes" id="UP000290608">
    <property type="component" value="Unassembled WGS sequence"/>
</dbReference>
<dbReference type="RefSeq" id="WP_073096315.1">
    <property type="nucleotide sequence ID" value="NZ_JBALUR010000014.1"/>
</dbReference>
<dbReference type="PANTHER" id="PTHR30154:SF34">
    <property type="entry name" value="TRANSCRIPTIONAL REGULATOR AZLB"/>
    <property type="match status" value="1"/>
</dbReference>
<dbReference type="PRINTS" id="PR00033">
    <property type="entry name" value="HTHASNC"/>
</dbReference>
<dbReference type="Pfam" id="PF01037">
    <property type="entry name" value="AsnC_trans_reg"/>
    <property type="match status" value="1"/>
</dbReference>